<dbReference type="CDD" id="cd12108">
    <property type="entry name" value="Hr-like"/>
    <property type="match status" value="1"/>
</dbReference>
<dbReference type="Proteomes" id="UP000217790">
    <property type="component" value="Unassembled WGS sequence"/>
</dbReference>
<accession>A0A2H3E8G4</accession>
<dbReference type="InParanoid" id="A0A2H3E8G4"/>
<feature type="domain" description="Hemerythrin-like" evidence="1">
    <location>
        <begin position="61"/>
        <end position="146"/>
    </location>
</feature>
<evidence type="ECO:0000259" key="1">
    <source>
        <dbReference type="Pfam" id="PF01814"/>
    </source>
</evidence>
<sequence>MADEQAPYALCEVPTVAGEPDDVAESFYWDMAIVHNCYLRGFNSAYINAPKVTPEDETSFMGYCLAMTQALKEHHDTEEAIVFPVLEQKLDMHSNEEQHEAFLPQMIKFDEYCMRVQTKQEKYDVTKFRTLLRSFADGCAQHLLDEIPTITPDKMHQFDRATLDKLIADIEARVKKASLLTVFPFTITNHDYSQIPRWPPAPAPIMWMVRNIFGRWNQSLWKFSTFDLGGNPQTYNG</sequence>
<reference evidence="3" key="1">
    <citation type="journal article" date="2017" name="Nat. Ecol. Evol.">
        <title>Genome expansion and lineage-specific genetic innovations in the forest pathogenic fungi Armillaria.</title>
        <authorList>
            <person name="Sipos G."/>
            <person name="Prasanna A.N."/>
            <person name="Walter M.C."/>
            <person name="O'Connor E."/>
            <person name="Balint B."/>
            <person name="Krizsan K."/>
            <person name="Kiss B."/>
            <person name="Hess J."/>
            <person name="Varga T."/>
            <person name="Slot J."/>
            <person name="Riley R."/>
            <person name="Boka B."/>
            <person name="Rigling D."/>
            <person name="Barry K."/>
            <person name="Lee J."/>
            <person name="Mihaltcheva S."/>
            <person name="LaButti K."/>
            <person name="Lipzen A."/>
            <person name="Waldron R."/>
            <person name="Moloney N.M."/>
            <person name="Sperisen C."/>
            <person name="Kredics L."/>
            <person name="Vagvoelgyi C."/>
            <person name="Patrignani A."/>
            <person name="Fitzpatrick D."/>
            <person name="Nagy I."/>
            <person name="Doyle S."/>
            <person name="Anderson J.B."/>
            <person name="Grigoriev I.V."/>
            <person name="Gueldener U."/>
            <person name="Muensterkoetter M."/>
            <person name="Nagy L.G."/>
        </authorList>
    </citation>
    <scope>NUCLEOTIDE SEQUENCE [LARGE SCALE GENOMIC DNA]</scope>
    <source>
        <strain evidence="3">Ar21-2</strain>
    </source>
</reference>
<proteinExistence type="predicted"/>
<evidence type="ECO:0000313" key="3">
    <source>
        <dbReference type="Proteomes" id="UP000217790"/>
    </source>
</evidence>
<organism evidence="2 3">
    <name type="scientific">Armillaria gallica</name>
    <name type="common">Bulbous honey fungus</name>
    <name type="synonym">Armillaria bulbosa</name>
    <dbReference type="NCBI Taxonomy" id="47427"/>
    <lineage>
        <taxon>Eukaryota</taxon>
        <taxon>Fungi</taxon>
        <taxon>Dikarya</taxon>
        <taxon>Basidiomycota</taxon>
        <taxon>Agaricomycotina</taxon>
        <taxon>Agaricomycetes</taxon>
        <taxon>Agaricomycetidae</taxon>
        <taxon>Agaricales</taxon>
        <taxon>Marasmiineae</taxon>
        <taxon>Physalacriaceae</taxon>
        <taxon>Armillaria</taxon>
    </lineage>
</organism>
<dbReference type="STRING" id="47427.A0A2H3E8G4"/>
<dbReference type="PANTHER" id="PTHR38048">
    <property type="entry name" value="EXPRESSED PROTEIN"/>
    <property type="match status" value="1"/>
</dbReference>
<protein>
    <recommendedName>
        <fullName evidence="1">Hemerythrin-like domain-containing protein</fullName>
    </recommendedName>
</protein>
<dbReference type="InterPro" id="IPR053206">
    <property type="entry name" value="Dimeric_xanthone_biosynth"/>
</dbReference>
<dbReference type="OMA" id="YSQTWFK"/>
<dbReference type="Pfam" id="PF01814">
    <property type="entry name" value="Hemerythrin"/>
    <property type="match status" value="1"/>
</dbReference>
<dbReference type="Gene3D" id="1.20.120.520">
    <property type="entry name" value="nmb1532 protein domain like"/>
    <property type="match status" value="1"/>
</dbReference>
<dbReference type="AlphaFoldDB" id="A0A2H3E8G4"/>
<dbReference type="EMBL" id="KZ293649">
    <property type="protein sequence ID" value="PBK97647.1"/>
    <property type="molecule type" value="Genomic_DNA"/>
</dbReference>
<dbReference type="OrthoDB" id="58416at2759"/>
<dbReference type="PANTHER" id="PTHR38048:SF2">
    <property type="entry name" value="HEMERYTHRIN-LIKE DOMAIN-CONTAINING PROTEIN"/>
    <property type="match status" value="1"/>
</dbReference>
<gene>
    <name evidence="2" type="ORF">ARMGADRAFT_921486</name>
</gene>
<keyword evidence="3" id="KW-1185">Reference proteome</keyword>
<evidence type="ECO:0000313" key="2">
    <source>
        <dbReference type="EMBL" id="PBK97647.1"/>
    </source>
</evidence>
<name>A0A2H3E8G4_ARMGA</name>
<dbReference type="InterPro" id="IPR012312">
    <property type="entry name" value="Hemerythrin-like"/>
</dbReference>